<keyword evidence="2" id="KW-1185">Reference proteome</keyword>
<proteinExistence type="predicted"/>
<dbReference type="EMBL" id="CM056741">
    <property type="protein sequence ID" value="KAJ8683604.1"/>
    <property type="molecule type" value="Genomic_DNA"/>
</dbReference>
<evidence type="ECO:0000313" key="2">
    <source>
        <dbReference type="Proteomes" id="UP001239111"/>
    </source>
</evidence>
<accession>A0ACC2PJ56</accession>
<dbReference type="Proteomes" id="UP001239111">
    <property type="component" value="Chromosome 1"/>
</dbReference>
<protein>
    <submittedName>
        <fullName evidence="1">Uncharacterized protein</fullName>
    </submittedName>
</protein>
<organism evidence="1 2">
    <name type="scientific">Eretmocerus hayati</name>
    <dbReference type="NCBI Taxonomy" id="131215"/>
    <lineage>
        <taxon>Eukaryota</taxon>
        <taxon>Metazoa</taxon>
        <taxon>Ecdysozoa</taxon>
        <taxon>Arthropoda</taxon>
        <taxon>Hexapoda</taxon>
        <taxon>Insecta</taxon>
        <taxon>Pterygota</taxon>
        <taxon>Neoptera</taxon>
        <taxon>Endopterygota</taxon>
        <taxon>Hymenoptera</taxon>
        <taxon>Apocrita</taxon>
        <taxon>Proctotrupomorpha</taxon>
        <taxon>Chalcidoidea</taxon>
        <taxon>Aphelinidae</taxon>
        <taxon>Aphelininae</taxon>
        <taxon>Eretmocerus</taxon>
    </lineage>
</organism>
<comment type="caution">
    <text evidence="1">The sequence shown here is derived from an EMBL/GenBank/DDBJ whole genome shotgun (WGS) entry which is preliminary data.</text>
</comment>
<reference evidence="1" key="1">
    <citation type="submission" date="2023-04" db="EMBL/GenBank/DDBJ databases">
        <title>A chromosome-level genome assembly of the parasitoid wasp Eretmocerus hayati.</title>
        <authorList>
            <person name="Zhong Y."/>
            <person name="Liu S."/>
            <person name="Liu Y."/>
        </authorList>
    </citation>
    <scope>NUCLEOTIDE SEQUENCE</scope>
    <source>
        <strain evidence="1">ZJU_SS_LIU_2023</strain>
    </source>
</reference>
<name>A0ACC2PJ56_9HYME</name>
<sequence>MDKESPQSPPQGGSPDVAKILLEKGIRVNNASLDGRIALKIALELKDADMVMRLMGNNVKSNVELLQRYPLHVAVEGIQPEIVECLLPIYGNNEMACSALKLAFERGNEVMVRTFLDTDVDFASKFLKPVSLIHRVCEHGWLDVLKILLNRGIDPHVVTSQKKSLLHVAAEQKNVEMTKILLAHGVNVNAKQMPNNSTPLHVAAQNDCIEVVRELLLGGATVDIKIYPMGTALHIAFENNNLELANFLMDHGANLLLTKYGKNPLEQAIDYGWTEVARRLLNAGADPCTSGVEGYSLLHVAVRRSYVDVVRLLLEHGADPNEHGNRLKESALQLAARSRCREAAELLLDSGAEIDYGYESGNSALHISIEKSNEPLALMLLMRGAKLLREDLGIVRNHLLSAVSLGWCDVTRLLLDSGVPVDGSSSLVDNKTPLQKAIETRNIKMAEMLILRGADVQKKVNGVGMLNLAASTHCPDMVRLLLEHGIDINQRCDEKDTNALFNALTSRDDETAMLLLERGIDCSVCDCKLRRTALHYAAEFGCLKMIREFCQRRGINPNVRDIEGVSPLMLAVQTGGLQTVELLIEHGARVNSHSNPPPYTALQHAMDMHDMPMMKLLLRAGAHLHQPHVRTHLTGFSTALKRLSANELHQVLLEHRPCGRDEREGLKEMERRLPGFMIQQIDIGLVLVKHLAAKGFRPTPHPRLNYESFEPCFEEIERMKHFRFYENFTMYQVLTESYAELSIAVRNDDLQQAFYNSNYTTEFPRYSSSLSYRVNRAGELKQLQQAAECTLRLALKGLPHVVLWQILKHLPDSTLKILHDMFDEFHEALEDNLLLECDISGEQNAEQL</sequence>
<evidence type="ECO:0000313" key="1">
    <source>
        <dbReference type="EMBL" id="KAJ8683604.1"/>
    </source>
</evidence>
<gene>
    <name evidence="1" type="ORF">QAD02_019396</name>
</gene>